<dbReference type="AlphaFoldDB" id="A0A2H0UF25"/>
<organism evidence="2 3">
    <name type="scientific">Candidatus Kaiserbacteria bacterium CG10_big_fil_rev_8_21_14_0_10_45_20</name>
    <dbReference type="NCBI Taxonomy" id="1974607"/>
    <lineage>
        <taxon>Bacteria</taxon>
        <taxon>Candidatus Kaiseribacteriota</taxon>
    </lineage>
</organism>
<evidence type="ECO:0000259" key="1">
    <source>
        <dbReference type="Pfam" id="PF01996"/>
    </source>
</evidence>
<dbReference type="Proteomes" id="UP000229315">
    <property type="component" value="Unassembled WGS sequence"/>
</dbReference>
<feature type="domain" description="Coenzyme F420:L-glutamate ligase-like" evidence="1">
    <location>
        <begin position="9"/>
        <end position="63"/>
    </location>
</feature>
<dbReference type="Gene3D" id="3.30.1330.100">
    <property type="entry name" value="CofE-like"/>
    <property type="match status" value="1"/>
</dbReference>
<reference evidence="3" key="1">
    <citation type="submission" date="2017-09" db="EMBL/GenBank/DDBJ databases">
        <title>Depth-based differentiation of microbial function through sediment-hosted aquifers and enrichment of novel symbionts in the deep terrestrial subsurface.</title>
        <authorList>
            <person name="Probst A.J."/>
            <person name="Ladd B."/>
            <person name="Jarett J.K."/>
            <person name="Geller-Mcgrath D.E."/>
            <person name="Sieber C.M.K."/>
            <person name="Emerson J.B."/>
            <person name="Anantharaman K."/>
            <person name="Thomas B.C."/>
            <person name="Malmstrom R."/>
            <person name="Stieglmeier M."/>
            <person name="Klingl A."/>
            <person name="Woyke T."/>
            <person name="Ryan C.M."/>
            <person name="Banfield J.F."/>
        </authorList>
    </citation>
    <scope>NUCLEOTIDE SEQUENCE [LARGE SCALE GENOMIC DNA]</scope>
</reference>
<evidence type="ECO:0000313" key="2">
    <source>
        <dbReference type="EMBL" id="PIR85028.1"/>
    </source>
</evidence>
<dbReference type="InterPro" id="IPR002847">
    <property type="entry name" value="F420-0_gamma-glut_ligase-dom"/>
</dbReference>
<comment type="caution">
    <text evidence="2">The sequence shown here is derived from an EMBL/GenBank/DDBJ whole genome shotgun (WGS) entry which is preliminary data.</text>
</comment>
<protein>
    <recommendedName>
        <fullName evidence="1">Coenzyme F420:L-glutamate ligase-like domain-containing protein</fullName>
    </recommendedName>
</protein>
<name>A0A2H0UF25_9BACT</name>
<proteinExistence type="predicted"/>
<gene>
    <name evidence="2" type="ORF">COU15_02985</name>
</gene>
<sequence length="107" mass="11993">MGWSGLLLRWAGFEPLYDNRSRVDLLGFESGGSQTNIPDSLAASAVFVMGESNEQTPIARIRNAPYVRERHVERKSKHNTFSFTMDEDIFAPFLKGVQWKKGGNAST</sequence>
<dbReference type="Pfam" id="PF01996">
    <property type="entry name" value="F420_ligase"/>
    <property type="match status" value="1"/>
</dbReference>
<dbReference type="SUPFAM" id="SSF144010">
    <property type="entry name" value="CofE-like"/>
    <property type="match status" value="1"/>
</dbReference>
<evidence type="ECO:0000313" key="3">
    <source>
        <dbReference type="Proteomes" id="UP000229315"/>
    </source>
</evidence>
<dbReference type="EMBL" id="PFBH01000017">
    <property type="protein sequence ID" value="PIR85028.1"/>
    <property type="molecule type" value="Genomic_DNA"/>
</dbReference>
<accession>A0A2H0UF25</accession>